<dbReference type="SUPFAM" id="SSF55073">
    <property type="entry name" value="Nucleotide cyclase"/>
    <property type="match status" value="1"/>
</dbReference>
<dbReference type="InterPro" id="IPR000160">
    <property type="entry name" value="GGDEF_dom"/>
</dbReference>
<dbReference type="PANTHER" id="PTHR44757">
    <property type="entry name" value="DIGUANYLATE CYCLASE DGCP"/>
    <property type="match status" value="1"/>
</dbReference>
<dbReference type="EMBL" id="JAEPBG010000014">
    <property type="protein sequence ID" value="MBK4737743.1"/>
    <property type="molecule type" value="Genomic_DNA"/>
</dbReference>
<proteinExistence type="predicted"/>
<dbReference type="Gene3D" id="3.30.70.270">
    <property type="match status" value="1"/>
</dbReference>
<comment type="caution">
    <text evidence="4">The sequence shown here is derived from an EMBL/GenBank/DDBJ whole genome shotgun (WGS) entry which is preliminary data.</text>
</comment>
<dbReference type="InterPro" id="IPR029787">
    <property type="entry name" value="Nucleotide_cyclase"/>
</dbReference>
<feature type="domain" description="GGDEF" evidence="3">
    <location>
        <begin position="495"/>
        <end position="629"/>
    </location>
</feature>
<gene>
    <name evidence="4" type="ORF">JJB74_24245</name>
</gene>
<dbReference type="InterPro" id="IPR043128">
    <property type="entry name" value="Rev_trsase/Diguanyl_cyclase"/>
</dbReference>
<dbReference type="PROSITE" id="PS50883">
    <property type="entry name" value="EAL"/>
    <property type="match status" value="1"/>
</dbReference>
<organism evidence="4 5">
    <name type="scientific">Noviherbaspirillum pedocola</name>
    <dbReference type="NCBI Taxonomy" id="2801341"/>
    <lineage>
        <taxon>Bacteria</taxon>
        <taxon>Pseudomonadati</taxon>
        <taxon>Pseudomonadota</taxon>
        <taxon>Betaproteobacteria</taxon>
        <taxon>Burkholderiales</taxon>
        <taxon>Oxalobacteraceae</taxon>
        <taxon>Noviherbaspirillum</taxon>
    </lineage>
</organism>
<dbReference type="NCBIfam" id="TIGR00254">
    <property type="entry name" value="GGDEF"/>
    <property type="match status" value="1"/>
</dbReference>
<keyword evidence="1" id="KW-1133">Transmembrane helix</keyword>
<keyword evidence="5" id="KW-1185">Reference proteome</keyword>
<dbReference type="Pfam" id="PF00563">
    <property type="entry name" value="EAL"/>
    <property type="match status" value="1"/>
</dbReference>
<reference evidence="4" key="1">
    <citation type="submission" date="2021-01" db="EMBL/GenBank/DDBJ databases">
        <title>Genome sequence of strain Noviherbaspirillum sp. DKR-6.</title>
        <authorList>
            <person name="Chaudhary D.K."/>
        </authorList>
    </citation>
    <scope>NUCLEOTIDE SEQUENCE</scope>
    <source>
        <strain evidence="4">DKR-6</strain>
    </source>
</reference>
<protein>
    <submittedName>
        <fullName evidence="4">EAL domain-containing protein</fullName>
    </submittedName>
</protein>
<dbReference type="Gene3D" id="3.30.450.20">
    <property type="entry name" value="PAS domain"/>
    <property type="match status" value="3"/>
</dbReference>
<evidence type="ECO:0000259" key="3">
    <source>
        <dbReference type="PROSITE" id="PS50887"/>
    </source>
</evidence>
<dbReference type="SMART" id="SM00267">
    <property type="entry name" value="GGDEF"/>
    <property type="match status" value="1"/>
</dbReference>
<dbReference type="Proteomes" id="UP000622890">
    <property type="component" value="Unassembled WGS sequence"/>
</dbReference>
<dbReference type="CDD" id="cd01948">
    <property type="entry name" value="EAL"/>
    <property type="match status" value="1"/>
</dbReference>
<evidence type="ECO:0000259" key="2">
    <source>
        <dbReference type="PROSITE" id="PS50883"/>
    </source>
</evidence>
<feature type="transmembrane region" description="Helical" evidence="1">
    <location>
        <begin position="26"/>
        <end position="46"/>
    </location>
</feature>
<dbReference type="InterPro" id="IPR001633">
    <property type="entry name" value="EAL_dom"/>
</dbReference>
<dbReference type="Pfam" id="PF00990">
    <property type="entry name" value="GGDEF"/>
    <property type="match status" value="1"/>
</dbReference>
<accession>A0A934W979</accession>
<dbReference type="InterPro" id="IPR035919">
    <property type="entry name" value="EAL_sf"/>
</dbReference>
<dbReference type="PANTHER" id="PTHR44757:SF2">
    <property type="entry name" value="BIOFILM ARCHITECTURE MAINTENANCE PROTEIN MBAA"/>
    <property type="match status" value="1"/>
</dbReference>
<dbReference type="PROSITE" id="PS50887">
    <property type="entry name" value="GGDEF"/>
    <property type="match status" value="1"/>
</dbReference>
<keyword evidence="1" id="KW-0812">Transmembrane</keyword>
<dbReference type="SUPFAM" id="SSF141868">
    <property type="entry name" value="EAL domain-like"/>
    <property type="match status" value="1"/>
</dbReference>
<dbReference type="CDD" id="cd12914">
    <property type="entry name" value="PDC1_DGC_like"/>
    <property type="match status" value="1"/>
</dbReference>
<dbReference type="CDD" id="cd01949">
    <property type="entry name" value="GGDEF"/>
    <property type="match status" value="1"/>
</dbReference>
<feature type="transmembrane region" description="Helical" evidence="1">
    <location>
        <begin position="301"/>
        <end position="325"/>
    </location>
</feature>
<evidence type="ECO:0000313" key="4">
    <source>
        <dbReference type="EMBL" id="MBK4737743.1"/>
    </source>
</evidence>
<dbReference type="Gene3D" id="3.20.20.450">
    <property type="entry name" value="EAL domain"/>
    <property type="match status" value="1"/>
</dbReference>
<dbReference type="InterPro" id="IPR052155">
    <property type="entry name" value="Biofilm_reg_signaling"/>
</dbReference>
<dbReference type="SMART" id="SM00052">
    <property type="entry name" value="EAL"/>
    <property type="match status" value="1"/>
</dbReference>
<feature type="domain" description="EAL" evidence="2">
    <location>
        <begin position="638"/>
        <end position="892"/>
    </location>
</feature>
<dbReference type="RefSeq" id="WP_200596293.1">
    <property type="nucleotide sequence ID" value="NZ_JAEPBG010000014.1"/>
</dbReference>
<keyword evidence="1" id="KW-0472">Membrane</keyword>
<dbReference type="AlphaFoldDB" id="A0A934W979"/>
<sequence>MHKPISPQAAFRPSGVFAFLRRNRGIAAAALAIWLLGSGLLGTWVWSTIRRETDALDREMRAAAVAQVHSFADQLERSLQQIDYIMLSLKHYWQETGHKLDLEEQVRSGLVPASSGLLLTIVDRNGKPVTSTMPLPRPAANIADRDYFREHQAHAAGELLISGPVPGLRTGTAKLILSRRLDAADGSFDGLVIIALDPAYLMASRNESLMLADDFLSVRKSDGQFIAARTRAHHGADLPMSDAYPKLRADHGVGLGRAEQFLDRKPRIVAWQKGREYPVIAMAGLSVQERIAAYAPRKEELLLIGASGSASLLLLCASGLGLALWRRRRAEFVAEVQDAYRIATEGAQERFYMLRPVFGPGGRIEDLIIEDGNRHAAEALGLERHALIGTRFSSHFQGTLPLLLPGYQLAAETGHVEDEVRLPGEDARTPQWLQRRIVLSGSGFAVTVRDVTAARMHEESLQRLANTDTLTGLPNRHWLTDYLPLAVERARGAGTRLAVIFVDLDDFKNLNDTLGHAAGDELLRAAAGRLKAMLRPGDNIARLGGDEFTMLLEPVAGVEEAGAVAGRIVATLQESFMIGDGHPHQVHASIGISLYPRDGSDGETLLKNADIAMYAAKAAGKGSYRFFTPELAERLVDRITRSANLKHAIEHRELVLYYQPRVCGKTGALTSFEALVRWMHPSRGLVGPDNFIPMAEETGLIVALGEQVIDLACAQLAQWREHGLPLLPVSVNASARQINEGGLSAALAAALQRHGVDAALLEVEITESATVAESRIATEEIAALQRLGVRLYVDDFGTGYSSLSQLRRLDLFGLKVDRSFTARLLHSDEDHELFRAIVSMAHAIGMQVVAEGVESREQLQSLIALDCDQMQGYFLGKPAPAEQMPALMEKAVPFTPG</sequence>
<evidence type="ECO:0000256" key="1">
    <source>
        <dbReference type="SAM" id="Phobius"/>
    </source>
</evidence>
<evidence type="ECO:0000313" key="5">
    <source>
        <dbReference type="Proteomes" id="UP000622890"/>
    </source>
</evidence>
<name>A0A934W979_9BURK</name>